<dbReference type="EMBL" id="CP133592">
    <property type="protein sequence ID" value="WMW25335.1"/>
    <property type="molecule type" value="Genomic_DNA"/>
</dbReference>
<gene>
    <name evidence="1" type="ORF">RE474_01035</name>
</gene>
<evidence type="ECO:0000313" key="1">
    <source>
        <dbReference type="EMBL" id="WMW25335.1"/>
    </source>
</evidence>
<keyword evidence="2" id="KW-1185">Reference proteome</keyword>
<dbReference type="RefSeq" id="WP_309311141.1">
    <property type="nucleotide sequence ID" value="NZ_CP133592.1"/>
</dbReference>
<dbReference type="KEGG" id="mseb:RE474_01035"/>
<protein>
    <submittedName>
        <fullName evidence="1">Uncharacterized protein</fullName>
    </submittedName>
</protein>
<accession>A0AA51UL05</accession>
<dbReference type="AlphaFoldDB" id="A0AA51UL05"/>
<sequence length="225" mass="26067">MSNSTHERTLIDFLAVLRGKSSVFCYKDYLQTAELVTKIAQEIEKEDKIPVIRICWNENEMDSGNFSGNTSSFYIFRNFTTALIKIEKMLSQGKHLIIVSDISYLEKDQNSRPYIRFLSILLRKSEEYGSAMIAMVGEKCSNPLVKAELIPYFKNEFLLAEGKIIKNREEFPDVKYTIKGDNLYLKPSMQDDVNKIKEIFSLTPEEKKELDRIVGESLEEYRTSL</sequence>
<name>A0AA51UL05_9EURY</name>
<proteinExistence type="predicted"/>
<evidence type="ECO:0000313" key="2">
    <source>
        <dbReference type="Proteomes" id="UP001182908"/>
    </source>
</evidence>
<dbReference type="Proteomes" id="UP001182908">
    <property type="component" value="Chromosome"/>
</dbReference>
<reference evidence="1 2" key="1">
    <citation type="submission" date="2023-08" db="EMBL/GenBank/DDBJ databases">
        <title>Methanolobus mangrovi sp. nov. and Methanolobus sediminis sp. nov, two novel methylotrophic methanogens isolated from mangrove sediments in China.</title>
        <authorList>
            <person name="Zhou J."/>
        </authorList>
    </citation>
    <scope>NUCLEOTIDE SEQUENCE [LARGE SCALE GENOMIC DNA]</scope>
    <source>
        <strain evidence="1 2">FTZ6</strain>
    </source>
</reference>
<dbReference type="GeneID" id="84231258"/>
<organism evidence="1 2">
    <name type="scientific">Methanolobus sediminis</name>
    <dbReference type="NCBI Taxonomy" id="3072978"/>
    <lineage>
        <taxon>Archaea</taxon>
        <taxon>Methanobacteriati</taxon>
        <taxon>Methanobacteriota</taxon>
        <taxon>Stenosarchaea group</taxon>
        <taxon>Methanomicrobia</taxon>
        <taxon>Methanosarcinales</taxon>
        <taxon>Methanosarcinaceae</taxon>
        <taxon>Methanolobus</taxon>
    </lineage>
</organism>